<organism evidence="3 4">
    <name type="scientific">Leclercia adecarboxylata</name>
    <dbReference type="NCBI Taxonomy" id="83655"/>
    <lineage>
        <taxon>Bacteria</taxon>
        <taxon>Pseudomonadati</taxon>
        <taxon>Pseudomonadota</taxon>
        <taxon>Gammaproteobacteria</taxon>
        <taxon>Enterobacterales</taxon>
        <taxon>Enterobacteriaceae</taxon>
        <taxon>Leclercia</taxon>
    </lineage>
</organism>
<dbReference type="Proteomes" id="UP000310719">
    <property type="component" value="Chromosome"/>
</dbReference>
<dbReference type="PROSITE" id="PS00516">
    <property type="entry name" value="ALKYLBASE_DNA_GLYCOS"/>
    <property type="match status" value="1"/>
</dbReference>
<dbReference type="GO" id="GO:0032993">
    <property type="term" value="C:protein-DNA complex"/>
    <property type="evidence" value="ECO:0007669"/>
    <property type="project" value="TreeGrafter"/>
</dbReference>
<protein>
    <submittedName>
        <fullName evidence="3">DNA-3-methyladenine glycosylase 2</fullName>
        <ecNumber evidence="3">3.2.2.21</ecNumber>
    </submittedName>
</protein>
<dbReference type="EMBL" id="LR590464">
    <property type="protein sequence ID" value="VTP71319.1"/>
    <property type="molecule type" value="Genomic_DNA"/>
</dbReference>
<dbReference type="AlphaFoldDB" id="A0A4U9I7K0"/>
<evidence type="ECO:0000256" key="1">
    <source>
        <dbReference type="ARBA" id="ARBA00022763"/>
    </source>
</evidence>
<dbReference type="InterPro" id="IPR011257">
    <property type="entry name" value="DNA_glycosylase"/>
</dbReference>
<evidence type="ECO:0000313" key="4">
    <source>
        <dbReference type="Proteomes" id="UP000310719"/>
    </source>
</evidence>
<keyword evidence="3" id="KW-0326">Glycosidase</keyword>
<evidence type="ECO:0000256" key="2">
    <source>
        <dbReference type="ARBA" id="ARBA00023204"/>
    </source>
</evidence>
<gene>
    <name evidence="3" type="primary">alkA_1</name>
    <name evidence="3" type="ORF">NCTC13032_04913</name>
</gene>
<accession>A0A4U9I7K0</accession>
<dbReference type="GO" id="GO:0043916">
    <property type="term" value="F:DNA-7-methylguanine glycosylase activity"/>
    <property type="evidence" value="ECO:0007669"/>
    <property type="project" value="TreeGrafter"/>
</dbReference>
<keyword evidence="1" id="KW-0227">DNA damage</keyword>
<keyword evidence="3" id="KW-0378">Hydrolase</keyword>
<dbReference type="GO" id="GO:0008725">
    <property type="term" value="F:DNA-3-methyladenine glycosylase activity"/>
    <property type="evidence" value="ECO:0007669"/>
    <property type="project" value="TreeGrafter"/>
</dbReference>
<dbReference type="InterPro" id="IPR000035">
    <property type="entry name" value="Alkylbase_DNA_glycsylse_CS"/>
</dbReference>
<dbReference type="GO" id="GO:0032131">
    <property type="term" value="F:alkylated DNA binding"/>
    <property type="evidence" value="ECO:0007669"/>
    <property type="project" value="TreeGrafter"/>
</dbReference>
<reference evidence="3 4" key="1">
    <citation type="submission" date="2019-05" db="EMBL/GenBank/DDBJ databases">
        <authorList>
            <consortium name="Pathogen Informatics"/>
        </authorList>
    </citation>
    <scope>NUCLEOTIDE SEQUENCE [LARGE SCALE GENOMIC DNA]</scope>
    <source>
        <strain evidence="3 4">NCTC13032</strain>
    </source>
</reference>
<dbReference type="GO" id="GO:0006285">
    <property type="term" value="P:base-excision repair, AP site formation"/>
    <property type="evidence" value="ECO:0007669"/>
    <property type="project" value="TreeGrafter"/>
</dbReference>
<dbReference type="Gene3D" id="1.10.1670.10">
    <property type="entry name" value="Helix-hairpin-Helix base-excision DNA repair enzymes (C-terminal)"/>
    <property type="match status" value="1"/>
</dbReference>
<name>A0A4U9I7K0_9ENTR</name>
<dbReference type="GO" id="GO:0005737">
    <property type="term" value="C:cytoplasm"/>
    <property type="evidence" value="ECO:0007669"/>
    <property type="project" value="TreeGrafter"/>
</dbReference>
<dbReference type="InterPro" id="IPR051912">
    <property type="entry name" value="Alkylbase_DNA_Glycosylase/TA"/>
</dbReference>
<dbReference type="InterPro" id="IPR023170">
    <property type="entry name" value="HhH_base_excis_C"/>
</dbReference>
<dbReference type="PANTHER" id="PTHR43003:SF13">
    <property type="entry name" value="DNA-3-METHYLADENINE GLYCOSYLASE 2"/>
    <property type="match status" value="1"/>
</dbReference>
<sequence>MQTRPGIGRWTANYFALRGWQAKDVFLADDYLIKQRFAGMTPAQIRRYAERWQPWRSYALLHIWYTDGWTPSVDGEITGI</sequence>
<dbReference type="PANTHER" id="PTHR43003">
    <property type="entry name" value="DNA-3-METHYLADENINE GLYCOSYLASE"/>
    <property type="match status" value="1"/>
</dbReference>
<dbReference type="EC" id="3.2.2.21" evidence="3"/>
<keyword evidence="2" id="KW-0234">DNA repair</keyword>
<dbReference type="GO" id="GO:0006307">
    <property type="term" value="P:DNA alkylation repair"/>
    <property type="evidence" value="ECO:0007669"/>
    <property type="project" value="TreeGrafter"/>
</dbReference>
<evidence type="ECO:0000313" key="3">
    <source>
        <dbReference type="EMBL" id="VTP71319.1"/>
    </source>
</evidence>
<dbReference type="SUPFAM" id="SSF48150">
    <property type="entry name" value="DNA-glycosylase"/>
    <property type="match status" value="1"/>
</dbReference>
<proteinExistence type="predicted"/>